<dbReference type="PANTHER" id="PTHR43209">
    <property type="entry name" value="TRNA SULFURTRANSFERASE"/>
    <property type="match status" value="1"/>
</dbReference>
<protein>
    <recommendedName>
        <fullName evidence="8">Probable tRNA sulfurtransferase</fullName>
        <ecNumber evidence="8">2.8.1.4</ecNumber>
    </recommendedName>
    <alternativeName>
        <fullName evidence="8">Sulfur carrier protein ThiS sulfurtransferase</fullName>
    </alternativeName>
    <alternativeName>
        <fullName evidence="8">Thiamine biosynthesis protein ThiI</fullName>
    </alternativeName>
    <alternativeName>
        <fullName evidence="8">tRNA 4-thiouridine synthase</fullName>
    </alternativeName>
</protein>
<feature type="binding site" evidence="8">
    <location>
        <position position="273"/>
    </location>
    <ligand>
        <name>ATP</name>
        <dbReference type="ChEBI" id="CHEBI:30616"/>
    </ligand>
</feature>
<evidence type="ECO:0000256" key="4">
    <source>
        <dbReference type="ARBA" id="ARBA00022741"/>
    </source>
</evidence>
<evidence type="ECO:0000259" key="9">
    <source>
        <dbReference type="PROSITE" id="PS51165"/>
    </source>
</evidence>
<dbReference type="RefSeq" id="WP_138654114.1">
    <property type="nucleotide sequence ID" value="NZ_CP040637.1"/>
</dbReference>
<dbReference type="PANTHER" id="PTHR43209:SF1">
    <property type="entry name" value="TRNA SULFURTRANSFERASE"/>
    <property type="match status" value="1"/>
</dbReference>
<gene>
    <name evidence="8" type="primary">thiI</name>
    <name evidence="10" type="ORF">FGF80_11510</name>
</gene>
<keyword evidence="2 8" id="KW-0820">tRNA-binding</keyword>
<dbReference type="AlphaFoldDB" id="A0A4V1IF56"/>
<feature type="binding site" evidence="8">
    <location>
        <begin position="190"/>
        <end position="191"/>
    </location>
    <ligand>
        <name>ATP</name>
        <dbReference type="ChEBI" id="CHEBI:30616"/>
    </ligand>
</feature>
<keyword evidence="11" id="KW-1185">Reference proteome</keyword>
<dbReference type="EMBL" id="CP040637">
    <property type="protein sequence ID" value="QCW03824.1"/>
    <property type="molecule type" value="Genomic_DNA"/>
</dbReference>
<evidence type="ECO:0000256" key="8">
    <source>
        <dbReference type="HAMAP-Rule" id="MF_00021"/>
    </source>
</evidence>
<dbReference type="InterPro" id="IPR054173">
    <property type="entry name" value="ThiI_fer"/>
</dbReference>
<dbReference type="Pfam" id="PF02568">
    <property type="entry name" value="ThiI"/>
    <property type="match status" value="1"/>
</dbReference>
<dbReference type="EC" id="2.8.1.4" evidence="8"/>
<dbReference type="GO" id="GO:0005524">
    <property type="term" value="F:ATP binding"/>
    <property type="evidence" value="ECO:0007669"/>
    <property type="project" value="UniProtKB-UniRule"/>
</dbReference>
<dbReference type="Gene3D" id="3.40.50.620">
    <property type="entry name" value="HUPs"/>
    <property type="match status" value="1"/>
</dbReference>
<dbReference type="UniPathway" id="UPA00060"/>
<dbReference type="KEGG" id="npl:FGF80_11510"/>
<comment type="catalytic activity">
    <reaction evidence="8">
        <text>[ThiS sulfur-carrier protein]-C-terminal Gly-Gly-AMP + S-sulfanyl-L-cysteinyl-[cysteine desulfurase] + AH2 = [ThiS sulfur-carrier protein]-C-terminal-Gly-aminoethanethioate + L-cysteinyl-[cysteine desulfurase] + A + AMP + 2 H(+)</text>
        <dbReference type="Rhea" id="RHEA:43340"/>
        <dbReference type="Rhea" id="RHEA-COMP:12157"/>
        <dbReference type="Rhea" id="RHEA-COMP:12158"/>
        <dbReference type="Rhea" id="RHEA-COMP:12910"/>
        <dbReference type="Rhea" id="RHEA-COMP:19908"/>
        <dbReference type="ChEBI" id="CHEBI:13193"/>
        <dbReference type="ChEBI" id="CHEBI:15378"/>
        <dbReference type="ChEBI" id="CHEBI:17499"/>
        <dbReference type="ChEBI" id="CHEBI:29950"/>
        <dbReference type="ChEBI" id="CHEBI:61963"/>
        <dbReference type="ChEBI" id="CHEBI:90618"/>
        <dbReference type="ChEBI" id="CHEBI:232372"/>
        <dbReference type="ChEBI" id="CHEBI:456215"/>
    </reaction>
</comment>
<evidence type="ECO:0000256" key="3">
    <source>
        <dbReference type="ARBA" id="ARBA00022679"/>
    </source>
</evidence>
<comment type="similarity">
    <text evidence="8">Belongs to the ThiI family.</text>
</comment>
<feature type="binding site" evidence="8">
    <location>
        <position position="304"/>
    </location>
    <ligand>
        <name>ATP</name>
        <dbReference type="ChEBI" id="CHEBI:30616"/>
    </ligand>
</feature>
<keyword evidence="6 8" id="KW-0694">RNA-binding</keyword>
<sequence>MHPPGADTVLIRHGDLNTKSNTVKRYMEDLLAENIEALLADRSVPGEVERRWNRPLIHTTEDAVEAATAAATDAFGVVSASPALTVSTEQARILEAVVETAREHYDGGTFAVDARRADKSLPYDSEDLARDAGNAIWEAVDDEFEPAVDLDDPDLTFGIEVRADIAFVYLEQVDGPGGLPLGSQEPVIALVSGGIDSPVAAYEMMKRGSPVVPAYVALGDYGGIDHEARAMETVRILSAYAPNFDMQVYRVPGGETVALLVEEMEQGRMLSLRRFFYRAAETLAERIDADGIVTGEAAGQKSSQTIRNLGVTSRATRLPIHRPLLTSDKQYIVAQAREIGTFTDSTIDAGCNRVTPDQVETNARLKPLLDAEPDDLLERAEDAAAAAELVDP</sequence>
<dbReference type="GO" id="GO:0000049">
    <property type="term" value="F:tRNA binding"/>
    <property type="evidence" value="ECO:0007669"/>
    <property type="project" value="UniProtKB-UniRule"/>
</dbReference>
<keyword evidence="5 8" id="KW-0067">ATP-binding</keyword>
<feature type="domain" description="THUMP" evidence="9">
    <location>
        <begin position="65"/>
        <end position="172"/>
    </location>
</feature>
<evidence type="ECO:0000256" key="2">
    <source>
        <dbReference type="ARBA" id="ARBA00022555"/>
    </source>
</evidence>
<dbReference type="InterPro" id="IPR014729">
    <property type="entry name" value="Rossmann-like_a/b/a_fold"/>
</dbReference>
<dbReference type="Pfam" id="PF22025">
    <property type="entry name" value="ThiI_fer"/>
    <property type="match status" value="1"/>
</dbReference>
<keyword evidence="3 8" id="KW-0808">Transferase</keyword>
<reference evidence="11" key="1">
    <citation type="submission" date="2019-05" db="EMBL/GenBank/DDBJ databases">
        <title>Complete Genome Sequence and Methylation Pattern of the Halophilic Archaeon Natrinema pallidum BOL6-1.</title>
        <authorList>
            <person name="DasSarma P."/>
            <person name="DasSarma B.P."/>
            <person name="DasSarma S.L."/>
            <person name="Martinez F.L."/>
            <person name="Guzman D."/>
            <person name="Roberts R.J."/>
            <person name="DasSarma S."/>
        </authorList>
    </citation>
    <scope>NUCLEOTIDE SEQUENCE [LARGE SCALE GENOMIC DNA]</scope>
    <source>
        <strain evidence="11">BOL6-1</strain>
    </source>
</reference>
<dbReference type="GO" id="GO:0004810">
    <property type="term" value="F:CCA tRNA nucleotidyltransferase activity"/>
    <property type="evidence" value="ECO:0007669"/>
    <property type="project" value="InterPro"/>
</dbReference>
<dbReference type="GO" id="GO:0009229">
    <property type="term" value="P:thiamine diphosphate biosynthetic process"/>
    <property type="evidence" value="ECO:0007669"/>
    <property type="project" value="UniProtKB-UniRule"/>
</dbReference>
<dbReference type="GO" id="GO:0002937">
    <property type="term" value="P:tRNA 4-thiouridine biosynthesis"/>
    <property type="evidence" value="ECO:0007669"/>
    <property type="project" value="TreeGrafter"/>
</dbReference>
<evidence type="ECO:0000313" key="11">
    <source>
        <dbReference type="Proteomes" id="UP000307562"/>
    </source>
</evidence>
<comment type="function">
    <text evidence="8">Catalyzes the ATP-dependent transfer of a sulfur to tRNA to produce 4-thiouridine in position 8 of tRNAs, which functions as a near-UV photosensor. Also catalyzes the transfer of sulfur to the sulfur carrier protein ThiS, forming ThiS-thiocarboxylate. This is a step in the synthesis of thiazole, in the thiamine biosynthesis pathway. The sulfur is donated as persulfide by IscS.</text>
</comment>
<evidence type="ECO:0000256" key="7">
    <source>
        <dbReference type="ARBA" id="ARBA00022977"/>
    </source>
</evidence>
<evidence type="ECO:0000256" key="1">
    <source>
        <dbReference type="ARBA" id="ARBA00022490"/>
    </source>
</evidence>
<dbReference type="Proteomes" id="UP000307562">
    <property type="component" value="Chromosome"/>
</dbReference>
<feature type="binding site" evidence="8">
    <location>
        <position position="295"/>
    </location>
    <ligand>
        <name>ATP</name>
        <dbReference type="ChEBI" id="CHEBI:30616"/>
    </ligand>
</feature>
<organism evidence="10 11">
    <name type="scientific">Natrinema pallidum</name>
    <dbReference type="NCBI Taxonomy" id="69527"/>
    <lineage>
        <taxon>Archaea</taxon>
        <taxon>Methanobacteriati</taxon>
        <taxon>Methanobacteriota</taxon>
        <taxon>Stenosarchaea group</taxon>
        <taxon>Halobacteria</taxon>
        <taxon>Halobacteriales</taxon>
        <taxon>Natrialbaceae</taxon>
        <taxon>Natrinema</taxon>
    </lineage>
</organism>
<dbReference type="GO" id="GO:0009228">
    <property type="term" value="P:thiamine biosynthetic process"/>
    <property type="evidence" value="ECO:0007669"/>
    <property type="project" value="UniProtKB-KW"/>
</dbReference>
<dbReference type="SUPFAM" id="SSF143437">
    <property type="entry name" value="THUMP domain-like"/>
    <property type="match status" value="1"/>
</dbReference>
<dbReference type="GO" id="GO:0005829">
    <property type="term" value="C:cytosol"/>
    <property type="evidence" value="ECO:0007669"/>
    <property type="project" value="TreeGrafter"/>
</dbReference>
<comment type="catalytic activity">
    <reaction evidence="8">
        <text>[ThiI sulfur-carrier protein]-S-sulfanyl-L-cysteine + a uridine in tRNA + 2 reduced [2Fe-2S]-[ferredoxin] + ATP + H(+) = [ThiI sulfur-carrier protein]-L-cysteine + a 4-thiouridine in tRNA + 2 oxidized [2Fe-2S]-[ferredoxin] + AMP + diphosphate</text>
        <dbReference type="Rhea" id="RHEA:24176"/>
        <dbReference type="Rhea" id="RHEA-COMP:10000"/>
        <dbReference type="Rhea" id="RHEA-COMP:10001"/>
        <dbReference type="Rhea" id="RHEA-COMP:13337"/>
        <dbReference type="Rhea" id="RHEA-COMP:13338"/>
        <dbReference type="Rhea" id="RHEA-COMP:13339"/>
        <dbReference type="Rhea" id="RHEA-COMP:13340"/>
        <dbReference type="ChEBI" id="CHEBI:15378"/>
        <dbReference type="ChEBI" id="CHEBI:29950"/>
        <dbReference type="ChEBI" id="CHEBI:30616"/>
        <dbReference type="ChEBI" id="CHEBI:33019"/>
        <dbReference type="ChEBI" id="CHEBI:33737"/>
        <dbReference type="ChEBI" id="CHEBI:33738"/>
        <dbReference type="ChEBI" id="CHEBI:61963"/>
        <dbReference type="ChEBI" id="CHEBI:65315"/>
        <dbReference type="ChEBI" id="CHEBI:136798"/>
        <dbReference type="ChEBI" id="CHEBI:456215"/>
        <dbReference type="EC" id="2.8.1.4"/>
    </reaction>
</comment>
<keyword evidence="1 8" id="KW-0963">Cytoplasm</keyword>
<comment type="subcellular location">
    <subcellularLocation>
        <location evidence="8">Cytoplasm</location>
    </subcellularLocation>
</comment>
<dbReference type="HAMAP" id="MF_00021">
    <property type="entry name" value="ThiI"/>
    <property type="match status" value="1"/>
</dbReference>
<keyword evidence="7 8" id="KW-0784">Thiamine biosynthesis</keyword>
<dbReference type="InterPro" id="IPR004114">
    <property type="entry name" value="THUMP_dom"/>
</dbReference>
<dbReference type="SUPFAM" id="SSF52402">
    <property type="entry name" value="Adenine nucleotide alpha hydrolases-like"/>
    <property type="match status" value="1"/>
</dbReference>
<dbReference type="InterPro" id="IPR020536">
    <property type="entry name" value="ThiI_AANH"/>
</dbReference>
<comment type="caution">
    <text evidence="8">Lacks conserved residue(s) required for the propagation of feature annotation.</text>
</comment>
<evidence type="ECO:0000313" key="10">
    <source>
        <dbReference type="EMBL" id="QCW03824.1"/>
    </source>
</evidence>
<proteinExistence type="inferred from homology"/>
<dbReference type="Gene3D" id="3.30.2130.30">
    <property type="match status" value="1"/>
</dbReference>
<name>A0A4V1IF56_9EURY</name>
<dbReference type="Pfam" id="PF02926">
    <property type="entry name" value="THUMP"/>
    <property type="match status" value="1"/>
</dbReference>
<evidence type="ECO:0000256" key="5">
    <source>
        <dbReference type="ARBA" id="ARBA00022840"/>
    </source>
</evidence>
<keyword evidence="4 8" id="KW-0547">Nucleotide-binding</keyword>
<dbReference type="GeneID" id="96156630"/>
<dbReference type="PROSITE" id="PS51165">
    <property type="entry name" value="THUMP"/>
    <property type="match status" value="1"/>
</dbReference>
<dbReference type="GO" id="GO:0140741">
    <property type="term" value="F:tRNA-uracil-4 sulfurtransferase activity"/>
    <property type="evidence" value="ECO:0007669"/>
    <property type="project" value="UniProtKB-EC"/>
</dbReference>
<dbReference type="InterPro" id="IPR049962">
    <property type="entry name" value="THUMP_ThiI"/>
</dbReference>
<dbReference type="InterPro" id="IPR003720">
    <property type="entry name" value="tRNA_STrfase"/>
</dbReference>
<dbReference type="SMART" id="SM00981">
    <property type="entry name" value="THUMP"/>
    <property type="match status" value="1"/>
</dbReference>
<dbReference type="GO" id="GO:0052837">
    <property type="term" value="P:thiazole biosynthetic process"/>
    <property type="evidence" value="ECO:0007669"/>
    <property type="project" value="TreeGrafter"/>
</dbReference>
<comment type="pathway">
    <text evidence="8">Cofactor biosynthesis; thiamine diphosphate biosynthesis.</text>
</comment>
<evidence type="ECO:0000256" key="6">
    <source>
        <dbReference type="ARBA" id="ARBA00022884"/>
    </source>
</evidence>
<dbReference type="CDD" id="cd11716">
    <property type="entry name" value="THUMP_ThiI"/>
    <property type="match status" value="1"/>
</dbReference>
<dbReference type="InterPro" id="IPR050102">
    <property type="entry name" value="tRNA_sulfurtransferase_ThiI"/>
</dbReference>
<accession>A0A4V1IF56</accession>